<name>D8SKY2_SELML</name>
<evidence type="ECO:0000313" key="3">
    <source>
        <dbReference type="Proteomes" id="UP000001514"/>
    </source>
</evidence>
<proteinExistence type="inferred from homology"/>
<dbReference type="GO" id="GO:0006508">
    <property type="term" value="P:proteolysis"/>
    <property type="evidence" value="ECO:0007669"/>
    <property type="project" value="InterPro"/>
</dbReference>
<reference evidence="2 3" key="1">
    <citation type="journal article" date="2011" name="Science">
        <title>The Selaginella genome identifies genetic changes associated with the evolution of vascular plants.</title>
        <authorList>
            <person name="Banks J.A."/>
            <person name="Nishiyama T."/>
            <person name="Hasebe M."/>
            <person name="Bowman J.L."/>
            <person name="Gribskov M."/>
            <person name="dePamphilis C."/>
            <person name="Albert V.A."/>
            <person name="Aono N."/>
            <person name="Aoyama T."/>
            <person name="Ambrose B.A."/>
            <person name="Ashton N.W."/>
            <person name="Axtell M.J."/>
            <person name="Barker E."/>
            <person name="Barker M.S."/>
            <person name="Bennetzen J.L."/>
            <person name="Bonawitz N.D."/>
            <person name="Chapple C."/>
            <person name="Cheng C."/>
            <person name="Correa L.G."/>
            <person name="Dacre M."/>
            <person name="DeBarry J."/>
            <person name="Dreyer I."/>
            <person name="Elias M."/>
            <person name="Engstrom E.M."/>
            <person name="Estelle M."/>
            <person name="Feng L."/>
            <person name="Finet C."/>
            <person name="Floyd S.K."/>
            <person name="Frommer W.B."/>
            <person name="Fujita T."/>
            <person name="Gramzow L."/>
            <person name="Gutensohn M."/>
            <person name="Harholt J."/>
            <person name="Hattori M."/>
            <person name="Heyl A."/>
            <person name="Hirai T."/>
            <person name="Hiwatashi Y."/>
            <person name="Ishikawa M."/>
            <person name="Iwata M."/>
            <person name="Karol K.G."/>
            <person name="Koehler B."/>
            <person name="Kolukisaoglu U."/>
            <person name="Kubo M."/>
            <person name="Kurata T."/>
            <person name="Lalonde S."/>
            <person name="Li K."/>
            <person name="Li Y."/>
            <person name="Litt A."/>
            <person name="Lyons E."/>
            <person name="Manning G."/>
            <person name="Maruyama T."/>
            <person name="Michael T.P."/>
            <person name="Mikami K."/>
            <person name="Miyazaki S."/>
            <person name="Morinaga S."/>
            <person name="Murata T."/>
            <person name="Mueller-Roeber B."/>
            <person name="Nelson D.R."/>
            <person name="Obara M."/>
            <person name="Oguri Y."/>
            <person name="Olmstead R.G."/>
            <person name="Onodera N."/>
            <person name="Petersen B.L."/>
            <person name="Pils B."/>
            <person name="Prigge M."/>
            <person name="Rensing S.A."/>
            <person name="Riano-Pachon D.M."/>
            <person name="Roberts A.W."/>
            <person name="Sato Y."/>
            <person name="Scheller H.V."/>
            <person name="Schulz B."/>
            <person name="Schulz C."/>
            <person name="Shakirov E.V."/>
            <person name="Shibagaki N."/>
            <person name="Shinohara N."/>
            <person name="Shippen D.E."/>
            <person name="Soerensen I."/>
            <person name="Sotooka R."/>
            <person name="Sugimoto N."/>
            <person name="Sugita M."/>
            <person name="Sumikawa N."/>
            <person name="Tanurdzic M."/>
            <person name="Theissen G."/>
            <person name="Ulvskov P."/>
            <person name="Wakazuki S."/>
            <person name="Weng J.K."/>
            <person name="Willats W.W."/>
            <person name="Wipf D."/>
            <person name="Wolf P.G."/>
            <person name="Yang L."/>
            <person name="Zimmer A.D."/>
            <person name="Zhu Q."/>
            <person name="Mitros T."/>
            <person name="Hellsten U."/>
            <person name="Loque D."/>
            <person name="Otillar R."/>
            <person name="Salamov A."/>
            <person name="Schmutz J."/>
            <person name="Shapiro H."/>
            <person name="Lindquist E."/>
            <person name="Lucas S."/>
            <person name="Rokhsar D."/>
            <person name="Grigoriev I.V."/>
        </authorList>
    </citation>
    <scope>NUCLEOTIDE SEQUENCE [LARGE SCALE GENOMIC DNA]</scope>
</reference>
<sequence>MNEIDLANVLFLESSTALKFPGVKYTARGMVGAVSRDFYITRESYAGHKANAPQLAILIDDKNKNPDVNLKGRKCTGRQTQECGLLVVARSHFPQHAPVCLRASSAQRTFTRFFSDPKVSRKHQYGGYDPCWDDYVEVYFNRPDAQQALHANVTGIPYNWTGCSETINTNWQDSDETMLPIYRKLMKAGLRIWVYSLTVTGNSGDVDLAVPVTFSRYSVEKLKLNTTKPWYTWYRNTGWWIHGNLRCADTCDGPSCWPCGTNVPTRLYLQAHKILPGWKANAILSVKVSIHKPDASHVLQ</sequence>
<dbReference type="HOGENOM" id="CLU_928737_0_0_1"/>
<organism evidence="3">
    <name type="scientific">Selaginella moellendorffii</name>
    <name type="common">Spikemoss</name>
    <dbReference type="NCBI Taxonomy" id="88036"/>
    <lineage>
        <taxon>Eukaryota</taxon>
        <taxon>Viridiplantae</taxon>
        <taxon>Streptophyta</taxon>
        <taxon>Embryophyta</taxon>
        <taxon>Tracheophyta</taxon>
        <taxon>Lycopodiopsida</taxon>
        <taxon>Selaginellales</taxon>
        <taxon>Selaginellaceae</taxon>
        <taxon>Selaginella</taxon>
    </lineage>
</organism>
<dbReference type="PANTHER" id="PTHR11802:SF470">
    <property type="entry name" value="CARBOXYPEPTIDASE"/>
    <property type="match status" value="1"/>
</dbReference>
<dbReference type="InterPro" id="IPR001563">
    <property type="entry name" value="Peptidase_S10"/>
</dbReference>
<dbReference type="EMBL" id="GL377625">
    <property type="protein sequence ID" value="EFJ15057.1"/>
    <property type="molecule type" value="Genomic_DNA"/>
</dbReference>
<keyword evidence="3" id="KW-1185">Reference proteome</keyword>
<dbReference type="eggNOG" id="KOG1282">
    <property type="taxonomic scope" value="Eukaryota"/>
</dbReference>
<dbReference type="Pfam" id="PF00450">
    <property type="entry name" value="Peptidase_S10"/>
    <property type="match status" value="1"/>
</dbReference>
<gene>
    <name evidence="2" type="ORF">SELMODRAFT_423213</name>
</gene>
<comment type="similarity">
    <text evidence="1">Belongs to the peptidase S10 family.</text>
</comment>
<dbReference type="AlphaFoldDB" id="D8SKY2"/>
<dbReference type="InterPro" id="IPR029058">
    <property type="entry name" value="AB_hydrolase_fold"/>
</dbReference>
<dbReference type="Gene3D" id="6.10.250.940">
    <property type="match status" value="1"/>
</dbReference>
<dbReference type="PANTHER" id="PTHR11802">
    <property type="entry name" value="SERINE PROTEASE FAMILY S10 SERINE CARBOXYPEPTIDASE"/>
    <property type="match status" value="1"/>
</dbReference>
<evidence type="ECO:0000256" key="1">
    <source>
        <dbReference type="ARBA" id="ARBA00009431"/>
    </source>
</evidence>
<protein>
    <submittedName>
        <fullName evidence="2">Uncharacterized protein</fullName>
    </submittedName>
</protein>
<dbReference type="Gramene" id="EFJ15057">
    <property type="protein sequence ID" value="EFJ15057"/>
    <property type="gene ID" value="SELMODRAFT_423213"/>
</dbReference>
<dbReference type="GO" id="GO:0004185">
    <property type="term" value="F:serine-type carboxypeptidase activity"/>
    <property type="evidence" value="ECO:0007669"/>
    <property type="project" value="InterPro"/>
</dbReference>
<dbReference type="SUPFAM" id="SSF53474">
    <property type="entry name" value="alpha/beta-Hydrolases"/>
    <property type="match status" value="1"/>
</dbReference>
<evidence type="ECO:0000313" key="2">
    <source>
        <dbReference type="EMBL" id="EFJ15057.1"/>
    </source>
</evidence>
<dbReference type="Gene3D" id="3.40.50.11320">
    <property type="match status" value="1"/>
</dbReference>
<dbReference type="Proteomes" id="UP000001514">
    <property type="component" value="Unassembled WGS sequence"/>
</dbReference>
<dbReference type="InParanoid" id="D8SKY2"/>
<dbReference type="KEGG" id="smo:SELMODRAFT_423213"/>
<accession>D8SKY2</accession>